<comment type="caution">
    <text evidence="6">The sequence shown here is derived from an EMBL/GenBank/DDBJ whole genome shotgun (WGS) entry which is preliminary data.</text>
</comment>
<dbReference type="OrthoDB" id="9795675at2"/>
<comment type="similarity">
    <text evidence="1">Belongs to the sulfatase family.</text>
</comment>
<dbReference type="AlphaFoldDB" id="A0A4R3J3G9"/>
<dbReference type="RefSeq" id="WP_132247839.1">
    <property type="nucleotide sequence ID" value="NZ_SLZU01000019.1"/>
</dbReference>
<evidence type="ECO:0000256" key="2">
    <source>
        <dbReference type="ARBA" id="ARBA00022723"/>
    </source>
</evidence>
<evidence type="ECO:0000259" key="5">
    <source>
        <dbReference type="Pfam" id="PF00884"/>
    </source>
</evidence>
<dbReference type="EMBL" id="SLZU01000019">
    <property type="protein sequence ID" value="TCS59725.1"/>
    <property type="molecule type" value="Genomic_DNA"/>
</dbReference>
<keyword evidence="7" id="KW-1185">Reference proteome</keyword>
<proteinExistence type="inferred from homology"/>
<dbReference type="GO" id="GO:0046872">
    <property type="term" value="F:metal ion binding"/>
    <property type="evidence" value="ECO:0007669"/>
    <property type="project" value="UniProtKB-KW"/>
</dbReference>
<keyword evidence="3" id="KW-0378">Hydrolase</keyword>
<evidence type="ECO:0000256" key="4">
    <source>
        <dbReference type="ARBA" id="ARBA00022837"/>
    </source>
</evidence>
<evidence type="ECO:0000256" key="3">
    <source>
        <dbReference type="ARBA" id="ARBA00022801"/>
    </source>
</evidence>
<dbReference type="InterPro" id="IPR050738">
    <property type="entry name" value="Sulfatase"/>
</dbReference>
<keyword evidence="2" id="KW-0479">Metal-binding</keyword>
<dbReference type="GO" id="GO:0004065">
    <property type="term" value="F:arylsulfatase activity"/>
    <property type="evidence" value="ECO:0007669"/>
    <property type="project" value="TreeGrafter"/>
</dbReference>
<reference evidence="6 7" key="1">
    <citation type="submission" date="2019-03" db="EMBL/GenBank/DDBJ databases">
        <title>Genomic Encyclopedia of Type Strains, Phase IV (KMG-IV): sequencing the most valuable type-strain genomes for metagenomic binning, comparative biology and taxonomic classification.</title>
        <authorList>
            <person name="Goeker M."/>
        </authorList>
    </citation>
    <scope>NUCLEOTIDE SEQUENCE [LARGE SCALE GENOMIC DNA]</scope>
    <source>
        <strain evidence="6 7">DSM 104836</strain>
    </source>
</reference>
<dbReference type="PANTHER" id="PTHR42693:SF53">
    <property type="entry name" value="ENDO-4-O-SULFATASE"/>
    <property type="match status" value="1"/>
</dbReference>
<dbReference type="SUPFAM" id="SSF53649">
    <property type="entry name" value="Alkaline phosphatase-like"/>
    <property type="match status" value="1"/>
</dbReference>
<keyword evidence="4" id="KW-0106">Calcium</keyword>
<evidence type="ECO:0000313" key="6">
    <source>
        <dbReference type="EMBL" id="TCS59725.1"/>
    </source>
</evidence>
<evidence type="ECO:0000313" key="7">
    <source>
        <dbReference type="Proteomes" id="UP000295696"/>
    </source>
</evidence>
<name>A0A4R3J3G9_9RHOB</name>
<dbReference type="InterPro" id="IPR024607">
    <property type="entry name" value="Sulfatase_CS"/>
</dbReference>
<feature type="domain" description="Sulfatase N-terminal" evidence="5">
    <location>
        <begin position="4"/>
        <end position="354"/>
    </location>
</feature>
<evidence type="ECO:0000256" key="1">
    <source>
        <dbReference type="ARBA" id="ARBA00008779"/>
    </source>
</evidence>
<organism evidence="6 7">
    <name type="scientific">Primorskyibacter sedentarius</name>
    <dbReference type="NCBI Taxonomy" id="745311"/>
    <lineage>
        <taxon>Bacteria</taxon>
        <taxon>Pseudomonadati</taxon>
        <taxon>Pseudomonadota</taxon>
        <taxon>Alphaproteobacteria</taxon>
        <taxon>Rhodobacterales</taxon>
        <taxon>Roseobacteraceae</taxon>
        <taxon>Primorskyibacter</taxon>
    </lineage>
</organism>
<dbReference type="PROSITE" id="PS00149">
    <property type="entry name" value="SULFATASE_2"/>
    <property type="match status" value="1"/>
</dbReference>
<accession>A0A4R3J3G9</accession>
<dbReference type="InterPro" id="IPR000917">
    <property type="entry name" value="Sulfatase_N"/>
</dbReference>
<dbReference type="Gene3D" id="3.40.720.10">
    <property type="entry name" value="Alkaline Phosphatase, subunit A"/>
    <property type="match status" value="1"/>
</dbReference>
<sequence>MRQPNIILITSDQLRPYELGCYGGQEIATPNIDRLAARGAVWETAISNFPVCMPARSIMMSGQMNRTATGGKTNVSHGGRPGDFTMPEYPYPGRPHLKDPALPELLRDAGYHTAAIGKWHIHSWPDDIGFDSYLIPRVHHAHSAQTYTRDGGPEFCAPGYSVDFEAGEAETFLIENARSEKPFFLYYNISPPHCPVADVPEEFLQLYDPDGLTLRENTDEAAIKDKDYWYKVYRWDFRYYSHRLPHTLDLPEGYDLRALAAEYFGAVTWMDRAVGRILNAVAAAGLAEDTLIVFTADHGENLGSHGLVQKGTENDESICIPLVMAGPGVTPGHRVAGSVGSLVDLAPSFLAAAGQGAPDHMHGASLMAEAAGGQGDGRTAFFETGNGAGLRSPDATIYAKFTASRTLAEAPATLFDNAYDPFQYNNLATAQPDHPLMAELARRDAVLPWRDLEDDPQ</sequence>
<gene>
    <name evidence="6" type="ORF">EDD52_11928</name>
</gene>
<protein>
    <submittedName>
        <fullName evidence="6">Choline-sulfatase</fullName>
    </submittedName>
</protein>
<dbReference type="Proteomes" id="UP000295696">
    <property type="component" value="Unassembled WGS sequence"/>
</dbReference>
<dbReference type="Pfam" id="PF00884">
    <property type="entry name" value="Sulfatase"/>
    <property type="match status" value="1"/>
</dbReference>
<dbReference type="InterPro" id="IPR017850">
    <property type="entry name" value="Alkaline_phosphatase_core_sf"/>
</dbReference>
<dbReference type="PANTHER" id="PTHR42693">
    <property type="entry name" value="ARYLSULFATASE FAMILY MEMBER"/>
    <property type="match status" value="1"/>
</dbReference>